<reference evidence="2 3" key="1">
    <citation type="submission" date="2015-04" db="EMBL/GenBank/DDBJ databases">
        <title>The draft genome sequence of Fusarium langsethiae, a T-2/HT-2 mycotoxin producer.</title>
        <authorList>
            <person name="Lysoe E."/>
            <person name="Divon H.H."/>
            <person name="Terzi V."/>
            <person name="Orru L."/>
            <person name="Lamontanara A."/>
            <person name="Kolseth A.-K."/>
            <person name="Frandsen R.J."/>
            <person name="Nielsen K."/>
            <person name="Thrane U."/>
        </authorList>
    </citation>
    <scope>NUCLEOTIDE SEQUENCE [LARGE SCALE GENOMIC DNA]</scope>
    <source>
        <strain evidence="2 3">Fl201059</strain>
    </source>
</reference>
<evidence type="ECO:0000313" key="2">
    <source>
        <dbReference type="EMBL" id="KPA39772.1"/>
    </source>
</evidence>
<accession>A0A0M9EU75</accession>
<dbReference type="AlphaFoldDB" id="A0A0M9EU75"/>
<proteinExistence type="predicted"/>
<evidence type="ECO:0000256" key="1">
    <source>
        <dbReference type="SAM" id="MobiDB-lite"/>
    </source>
</evidence>
<protein>
    <recommendedName>
        <fullName evidence="4">Transposase</fullName>
    </recommendedName>
</protein>
<dbReference type="EMBL" id="JXCE01000172">
    <property type="protein sequence ID" value="KPA39772.1"/>
    <property type="molecule type" value="Genomic_DNA"/>
</dbReference>
<evidence type="ECO:0008006" key="4">
    <source>
        <dbReference type="Google" id="ProtNLM"/>
    </source>
</evidence>
<feature type="compositionally biased region" description="Basic and acidic residues" evidence="1">
    <location>
        <begin position="225"/>
        <end position="236"/>
    </location>
</feature>
<evidence type="ECO:0000313" key="3">
    <source>
        <dbReference type="Proteomes" id="UP000037904"/>
    </source>
</evidence>
<feature type="region of interest" description="Disordered" evidence="1">
    <location>
        <begin position="225"/>
        <end position="261"/>
    </location>
</feature>
<name>A0A0M9EU75_FUSLA</name>
<keyword evidence="3" id="KW-1185">Reference proteome</keyword>
<organism evidence="2 3">
    <name type="scientific">Fusarium langsethiae</name>
    <dbReference type="NCBI Taxonomy" id="179993"/>
    <lineage>
        <taxon>Eukaryota</taxon>
        <taxon>Fungi</taxon>
        <taxon>Dikarya</taxon>
        <taxon>Ascomycota</taxon>
        <taxon>Pezizomycotina</taxon>
        <taxon>Sordariomycetes</taxon>
        <taxon>Hypocreomycetidae</taxon>
        <taxon>Hypocreales</taxon>
        <taxon>Nectriaceae</taxon>
        <taxon>Fusarium</taxon>
    </lineage>
</organism>
<gene>
    <name evidence="2" type="ORF">FLAG1_07373</name>
</gene>
<dbReference type="Proteomes" id="UP000037904">
    <property type="component" value="Unassembled WGS sequence"/>
</dbReference>
<sequence length="261" mass="30358">MKADLRDLANAIAYPDSTDLKVSRHWPLRFLQQHKDIKLKNSEPLEYARWKETTPEAIRRFYDDLAQTALDLSVGSNRMHNMDEHGLQELDSRSGKVLGDASTRNAQGVALPPTVVFSGNYLQEQWFPDVFPDWGYDTTKNGWASQANRIQLLNQLNDIKTRQDGYERNLRELGKKTANRLDQLVAKNTIEKQKIAYLEAEIESLKPQKQRKVVWAPQARYPTAEEIHESKEAKLERLRKKRKRDYEKSKSRKKNDTIVIP</sequence>
<comment type="caution">
    <text evidence="2">The sequence shown here is derived from an EMBL/GenBank/DDBJ whole genome shotgun (WGS) entry which is preliminary data.</text>
</comment>